<protein>
    <submittedName>
        <fullName evidence="1">Uncharacterized protein</fullName>
    </submittedName>
</protein>
<dbReference type="InterPro" id="IPR021916">
    <property type="entry name" value="DUF3527"/>
</dbReference>
<sequence>MEDLELEEGGILVSRKCCRKPDPEQTLILNIQSSCIYATPSKFFFQNFHGLRNSIPKHITSFDEKYALRCLELIRKFAAWNIASNVDTLARDASNITECKNRSLCEMARLAVESPSFAFGMDVVVDSTGEWTFSPVTRSASMINIMKSPLLQRYGSLDDVVEDGNISLHEGSEPVNSDTLVSTNGINRKSSHKVMVLDDKYVSAHKRAVSTSSTNSSSSDQSSCSTSAMMYQGMLTCAWKNGLPHYVYTVDDRPEVYVADLSKVESLDDKVVDFVYTFHSRKRDKKGNNSCEIYLEKVGSMRVYNSVTVCSDNSDVIETRFVLSVSNNDHHGKIQTSNHTLKKKKMLAKKVVDVLRSSHSYKRKIFNKEAPRAILEDASSNPCRETQESFNEYEDCEENRYMQDIESAAIVVKDHVFGNSKVADLGGWGMKFLKKSGNNASLETSMTSKCTQYSAQRSTTVDVLIPAGFHGGPRTINSGPSSLIERWINGGQCDCGGWDIGCPLTVLNTKSSCTDLSLFDDDSQECNSTDLFIQGSKQTMPVMKMVNIHGGLFYINFQSTLSFLQSFAIAAAIIHSRSPVLQYKLHKS</sequence>
<name>A0A2Z7CVV7_9LAMI</name>
<evidence type="ECO:0000313" key="1">
    <source>
        <dbReference type="EMBL" id="KZV50127.1"/>
    </source>
</evidence>
<dbReference type="PANTHER" id="PTHR31390">
    <property type="entry name" value="EXPRESSED PROTEIN"/>
    <property type="match status" value="1"/>
</dbReference>
<organism evidence="1 2">
    <name type="scientific">Dorcoceras hygrometricum</name>
    <dbReference type="NCBI Taxonomy" id="472368"/>
    <lineage>
        <taxon>Eukaryota</taxon>
        <taxon>Viridiplantae</taxon>
        <taxon>Streptophyta</taxon>
        <taxon>Embryophyta</taxon>
        <taxon>Tracheophyta</taxon>
        <taxon>Spermatophyta</taxon>
        <taxon>Magnoliopsida</taxon>
        <taxon>eudicotyledons</taxon>
        <taxon>Gunneridae</taxon>
        <taxon>Pentapetalae</taxon>
        <taxon>asterids</taxon>
        <taxon>lamiids</taxon>
        <taxon>Lamiales</taxon>
        <taxon>Gesneriaceae</taxon>
        <taxon>Didymocarpoideae</taxon>
        <taxon>Trichosporeae</taxon>
        <taxon>Loxocarpinae</taxon>
        <taxon>Dorcoceras</taxon>
    </lineage>
</organism>
<reference evidence="1 2" key="1">
    <citation type="journal article" date="2015" name="Proc. Natl. Acad. Sci. U.S.A.">
        <title>The resurrection genome of Boea hygrometrica: A blueprint for survival of dehydration.</title>
        <authorList>
            <person name="Xiao L."/>
            <person name="Yang G."/>
            <person name="Zhang L."/>
            <person name="Yang X."/>
            <person name="Zhao S."/>
            <person name="Ji Z."/>
            <person name="Zhou Q."/>
            <person name="Hu M."/>
            <person name="Wang Y."/>
            <person name="Chen M."/>
            <person name="Xu Y."/>
            <person name="Jin H."/>
            <person name="Xiao X."/>
            <person name="Hu G."/>
            <person name="Bao F."/>
            <person name="Hu Y."/>
            <person name="Wan P."/>
            <person name="Li L."/>
            <person name="Deng X."/>
            <person name="Kuang T."/>
            <person name="Xiang C."/>
            <person name="Zhu J.K."/>
            <person name="Oliver M.J."/>
            <person name="He Y."/>
        </authorList>
    </citation>
    <scope>NUCLEOTIDE SEQUENCE [LARGE SCALE GENOMIC DNA]</scope>
    <source>
        <strain evidence="2">cv. XS01</strain>
    </source>
</reference>
<evidence type="ECO:0000313" key="2">
    <source>
        <dbReference type="Proteomes" id="UP000250235"/>
    </source>
</evidence>
<dbReference type="EMBL" id="KQ992543">
    <property type="protein sequence ID" value="KZV50127.1"/>
    <property type="molecule type" value="Genomic_DNA"/>
</dbReference>
<dbReference type="PANTHER" id="PTHR31390:SF2">
    <property type="entry name" value="EXPRESSED PROTEIN"/>
    <property type="match status" value="1"/>
</dbReference>
<dbReference type="AlphaFoldDB" id="A0A2Z7CVV7"/>
<proteinExistence type="predicted"/>
<dbReference type="Proteomes" id="UP000250235">
    <property type="component" value="Unassembled WGS sequence"/>
</dbReference>
<dbReference type="OrthoDB" id="767438at2759"/>
<gene>
    <name evidence="1" type="ORF">F511_22281</name>
</gene>
<dbReference type="Pfam" id="PF12043">
    <property type="entry name" value="DUF3527"/>
    <property type="match status" value="1"/>
</dbReference>
<accession>A0A2Z7CVV7</accession>
<keyword evidence="2" id="KW-1185">Reference proteome</keyword>